<accession>A0ABY5AY01</accession>
<keyword evidence="2" id="KW-1185">Reference proteome</keyword>
<reference evidence="1" key="1">
    <citation type="submission" date="2022-06" db="EMBL/GenBank/DDBJ databases">
        <title>Genome sequence of Phormidium yuhuli AB48 isolated from an industrial photobioreactor environment.</title>
        <authorList>
            <person name="Qiu Y."/>
            <person name="Noonan A.J.C."/>
            <person name="Dofher K."/>
            <person name="Koch M."/>
            <person name="Kieft B."/>
            <person name="Lin X."/>
            <person name="Ziels R.M."/>
            <person name="Hallam S.J."/>
        </authorList>
    </citation>
    <scope>NUCLEOTIDE SEQUENCE</scope>
    <source>
        <strain evidence="1">AB48</strain>
    </source>
</reference>
<sequence>MVSIRELVQEAIASGYLSLEAENQLRQRLATKYDFEDFQAVLKLQDAAMAGKVRQESRELLEQSS</sequence>
<evidence type="ECO:0000313" key="1">
    <source>
        <dbReference type="EMBL" id="USR93191.1"/>
    </source>
</evidence>
<name>A0ABY5AY01_9CYAN</name>
<proteinExistence type="predicted"/>
<gene>
    <name evidence="1" type="ORF">NEA10_15050</name>
</gene>
<dbReference type="Proteomes" id="UP001056708">
    <property type="component" value="Chromosome"/>
</dbReference>
<evidence type="ECO:0000313" key="2">
    <source>
        <dbReference type="Proteomes" id="UP001056708"/>
    </source>
</evidence>
<dbReference type="EMBL" id="CP098611">
    <property type="protein sequence ID" value="USR93191.1"/>
    <property type="molecule type" value="Genomic_DNA"/>
</dbReference>
<organism evidence="1 2">
    <name type="scientific">Phormidium yuhuli AB48</name>
    <dbReference type="NCBI Taxonomy" id="2940671"/>
    <lineage>
        <taxon>Bacteria</taxon>
        <taxon>Bacillati</taxon>
        <taxon>Cyanobacteriota</taxon>
        <taxon>Cyanophyceae</taxon>
        <taxon>Oscillatoriophycideae</taxon>
        <taxon>Oscillatoriales</taxon>
        <taxon>Oscillatoriaceae</taxon>
        <taxon>Phormidium</taxon>
        <taxon>Phormidium yuhuli</taxon>
    </lineage>
</organism>
<protein>
    <submittedName>
        <fullName evidence="1">Uncharacterized protein</fullName>
    </submittedName>
</protein>
<dbReference type="RefSeq" id="WP_252665372.1">
    <property type="nucleotide sequence ID" value="NZ_CP098611.1"/>
</dbReference>